<organism evidence="1 2">
    <name type="scientific">Rhodoplanes tepidamans</name>
    <name type="common">Rhodoplanes cryptolactis</name>
    <dbReference type="NCBI Taxonomy" id="200616"/>
    <lineage>
        <taxon>Bacteria</taxon>
        <taxon>Pseudomonadati</taxon>
        <taxon>Pseudomonadota</taxon>
        <taxon>Alphaproteobacteria</taxon>
        <taxon>Hyphomicrobiales</taxon>
        <taxon>Nitrobacteraceae</taxon>
        <taxon>Rhodoplanes</taxon>
    </lineage>
</organism>
<evidence type="ECO:0000313" key="2">
    <source>
        <dbReference type="Proteomes" id="UP001165652"/>
    </source>
</evidence>
<dbReference type="RefSeq" id="WP_272780426.1">
    <property type="nucleotide sequence ID" value="NZ_JAQQLI010000081.1"/>
</dbReference>
<name>A0ABT5JJW7_RHOTP</name>
<dbReference type="PANTHER" id="PTHR36932:SF1">
    <property type="entry name" value="CAPSULAR POLYSACCHARIDE BIOSYNTHESIS PROTEIN"/>
    <property type="match status" value="1"/>
</dbReference>
<dbReference type="EMBL" id="JAQQLI010000081">
    <property type="protein sequence ID" value="MDC7789604.1"/>
    <property type="molecule type" value="Genomic_DNA"/>
</dbReference>
<reference evidence="1" key="1">
    <citation type="journal article" date="2023" name="Microbiol Resour">
        <title>Genome Sequences of Rhodoplanes serenus and Two Thermotolerant Strains, Rhodoplanes tepidamans and 'Rhodoplanes cryptolactis,' Further Refine the Genus.</title>
        <authorList>
            <person name="Rayyan A.A."/>
            <person name="Kyndt J.A."/>
        </authorList>
    </citation>
    <scope>NUCLEOTIDE SEQUENCE</scope>
    <source>
        <strain evidence="1">DSM 9987</strain>
    </source>
</reference>
<reference evidence="1" key="2">
    <citation type="submission" date="2023-02" db="EMBL/GenBank/DDBJ databases">
        <authorList>
            <person name="Rayyan A."/>
            <person name="Meyer T."/>
            <person name="Kyndt J.A."/>
        </authorList>
    </citation>
    <scope>NUCLEOTIDE SEQUENCE</scope>
    <source>
        <strain evidence="1">DSM 9987</strain>
    </source>
</reference>
<protein>
    <recommendedName>
        <fullName evidence="3">AMP-dependent synthetase/ligase domain-containing protein</fullName>
    </recommendedName>
</protein>
<sequence>MRFDFSGFPLGNRGFATAPMAFCEPAAIGAFGGLVELAMIETGNRRAREHWQKVQMQNLLAHAAQRSPFWRARLGAGRPGDAKLAALPVLSRPDVLHQVATEGALLGPRDGIAVQPHSTSGSSGTPVKFFISDMNVRYNRMRSLAQYFIEGRDPTLNRTRITSLPVAAPQGFTVEMSDTWLGDLSPMIRSGRNKHIAYFHPDLKRLRKELESDPIGYMVTPPRAVETLLGEMTPETLKRAGTAMIVTLAEPVDPALRREFEAVGIPIRATYSSEEVGPIGMECPHRPGHYHVASSNVIVEIGRDGAVEVDGARLGRVLVTHLHSYATPFVRYDVGDVAQLADRCPCGHDGPTLSHIHGRGKGLVKRPDGRVQTFYMKSYELTRVAAFDEFRIRQTAPDRMVVEIARAAPLTPAESDGLRAVVARHAGESIAVEVRSVPTIDWGEDTKRLGYRSEVL</sequence>
<gene>
    <name evidence="1" type="ORF">PQJ73_28325</name>
</gene>
<accession>A0ABT5JJW7</accession>
<dbReference type="Proteomes" id="UP001165652">
    <property type="component" value="Unassembled WGS sequence"/>
</dbReference>
<keyword evidence="2" id="KW-1185">Reference proteome</keyword>
<comment type="caution">
    <text evidence="1">The sequence shown here is derived from an EMBL/GenBank/DDBJ whole genome shotgun (WGS) entry which is preliminary data.</text>
</comment>
<dbReference type="Gene3D" id="3.40.50.12780">
    <property type="entry name" value="N-terminal domain of ligase-like"/>
    <property type="match status" value="1"/>
</dbReference>
<proteinExistence type="predicted"/>
<dbReference type="PANTHER" id="PTHR36932">
    <property type="entry name" value="CAPSULAR POLYSACCHARIDE BIOSYNTHESIS PROTEIN"/>
    <property type="match status" value="1"/>
</dbReference>
<evidence type="ECO:0008006" key="3">
    <source>
        <dbReference type="Google" id="ProtNLM"/>
    </source>
</evidence>
<dbReference type="InterPro" id="IPR042099">
    <property type="entry name" value="ANL_N_sf"/>
</dbReference>
<evidence type="ECO:0000313" key="1">
    <source>
        <dbReference type="EMBL" id="MDC7789604.1"/>
    </source>
</evidence>
<dbReference type="InterPro" id="IPR053158">
    <property type="entry name" value="CapK_Type1_Caps_Biosynth"/>
</dbReference>
<dbReference type="SUPFAM" id="SSF56801">
    <property type="entry name" value="Acetyl-CoA synthetase-like"/>
    <property type="match status" value="1"/>
</dbReference>